<proteinExistence type="predicted"/>
<dbReference type="SUPFAM" id="SSF46689">
    <property type="entry name" value="Homeodomain-like"/>
    <property type="match status" value="1"/>
</dbReference>
<dbReference type="Pfam" id="PF00158">
    <property type="entry name" value="Sigma54_activat"/>
    <property type="match status" value="1"/>
</dbReference>
<evidence type="ECO:0000256" key="5">
    <source>
        <dbReference type="ARBA" id="ARBA00023163"/>
    </source>
</evidence>
<dbReference type="Gene3D" id="1.10.10.60">
    <property type="entry name" value="Homeodomain-like"/>
    <property type="match status" value="1"/>
</dbReference>
<dbReference type="Proteomes" id="UP000030661">
    <property type="component" value="Unassembled WGS sequence"/>
</dbReference>
<keyword evidence="5" id="KW-0804">Transcription</keyword>
<dbReference type="Pfam" id="PF02954">
    <property type="entry name" value="HTH_8"/>
    <property type="match status" value="1"/>
</dbReference>
<evidence type="ECO:0000256" key="1">
    <source>
        <dbReference type="ARBA" id="ARBA00022741"/>
    </source>
</evidence>
<dbReference type="EMBL" id="DF820464">
    <property type="protein sequence ID" value="GAK56530.1"/>
    <property type="molecule type" value="Genomic_DNA"/>
</dbReference>
<dbReference type="eggNOG" id="COG3829">
    <property type="taxonomic scope" value="Bacteria"/>
</dbReference>
<keyword evidence="2" id="KW-0067">ATP-binding</keyword>
<dbReference type="Pfam" id="PF25601">
    <property type="entry name" value="AAA_lid_14"/>
    <property type="match status" value="1"/>
</dbReference>
<dbReference type="InterPro" id="IPR002078">
    <property type="entry name" value="Sigma_54_int"/>
</dbReference>
<dbReference type="GO" id="GO:0043565">
    <property type="term" value="F:sequence-specific DNA binding"/>
    <property type="evidence" value="ECO:0007669"/>
    <property type="project" value="InterPro"/>
</dbReference>
<dbReference type="InterPro" id="IPR009057">
    <property type="entry name" value="Homeodomain-like_sf"/>
</dbReference>
<dbReference type="STRING" id="1499967.U27_03492"/>
<keyword evidence="4" id="KW-0238">DNA-binding</keyword>
<evidence type="ECO:0000256" key="2">
    <source>
        <dbReference type="ARBA" id="ARBA00022840"/>
    </source>
</evidence>
<dbReference type="PROSITE" id="PS00688">
    <property type="entry name" value="SIGMA54_INTERACT_3"/>
    <property type="match status" value="1"/>
</dbReference>
<keyword evidence="1" id="KW-0547">Nucleotide-binding</keyword>
<feature type="domain" description="Sigma-54 factor interaction" evidence="6">
    <location>
        <begin position="1"/>
        <end position="115"/>
    </location>
</feature>
<evidence type="ECO:0000256" key="3">
    <source>
        <dbReference type="ARBA" id="ARBA00023015"/>
    </source>
</evidence>
<evidence type="ECO:0000256" key="4">
    <source>
        <dbReference type="ARBA" id="ARBA00023125"/>
    </source>
</evidence>
<dbReference type="PANTHER" id="PTHR32071:SF117">
    <property type="entry name" value="PTS-DEPENDENT DIHYDROXYACETONE KINASE OPERON REGULATORY PROTEIN-RELATED"/>
    <property type="match status" value="1"/>
</dbReference>
<reference evidence="7" key="1">
    <citation type="journal article" date="2015" name="PeerJ">
        <title>First genomic representation of candidate bacterial phylum KSB3 points to enhanced environmental sensing as a trigger of wastewater bulking.</title>
        <authorList>
            <person name="Sekiguchi Y."/>
            <person name="Ohashi A."/>
            <person name="Parks D.H."/>
            <person name="Yamauchi T."/>
            <person name="Tyson G.W."/>
            <person name="Hugenholtz P."/>
        </authorList>
    </citation>
    <scope>NUCLEOTIDE SEQUENCE [LARGE SCALE GENOMIC DNA]</scope>
</reference>
<evidence type="ECO:0000313" key="8">
    <source>
        <dbReference type="Proteomes" id="UP000030661"/>
    </source>
</evidence>
<sequence length="194" mass="22473">MLQEGEIERLGNPRTFKVDVRVLAATNRNPEHEVRNGRFRQDLYYRLSVYTITLPPLRERKEDIPLLVQALAHKFNKKLGKRIDRIPEKTMESLQHYAWPGNIRELENTIERAIINAQDNLLRVELPGTALLTLDEYNKPLEELEREHILHTLQKTGWKIAGAGGAAEILAMNPSTLRSRIQKLGITKPWVRTR</sequence>
<protein>
    <submittedName>
        <fullName evidence="7">Sigma54 specific transcriptional regulator with PAS/PAC sensor, Fis family</fullName>
    </submittedName>
</protein>
<dbReference type="InterPro" id="IPR058031">
    <property type="entry name" value="AAA_lid_NorR"/>
</dbReference>
<evidence type="ECO:0000313" key="7">
    <source>
        <dbReference type="EMBL" id="GAK56530.1"/>
    </source>
</evidence>
<dbReference type="InterPro" id="IPR027417">
    <property type="entry name" value="P-loop_NTPase"/>
</dbReference>
<name>A0A081BW25_VECG1</name>
<dbReference type="GO" id="GO:0006355">
    <property type="term" value="P:regulation of DNA-templated transcription"/>
    <property type="evidence" value="ECO:0007669"/>
    <property type="project" value="InterPro"/>
</dbReference>
<gene>
    <name evidence="7" type="ORF">U27_03492</name>
</gene>
<dbReference type="Gene3D" id="3.40.50.300">
    <property type="entry name" value="P-loop containing nucleotide triphosphate hydrolases"/>
    <property type="match status" value="1"/>
</dbReference>
<dbReference type="PROSITE" id="PS50045">
    <property type="entry name" value="SIGMA54_INTERACT_4"/>
    <property type="match status" value="1"/>
</dbReference>
<dbReference type="AlphaFoldDB" id="A0A081BW25"/>
<dbReference type="PANTHER" id="PTHR32071">
    <property type="entry name" value="TRANSCRIPTIONAL REGULATORY PROTEIN"/>
    <property type="match status" value="1"/>
</dbReference>
<evidence type="ECO:0000259" key="6">
    <source>
        <dbReference type="PROSITE" id="PS50045"/>
    </source>
</evidence>
<dbReference type="GO" id="GO:0005524">
    <property type="term" value="F:ATP binding"/>
    <property type="evidence" value="ECO:0007669"/>
    <property type="project" value="UniProtKB-KW"/>
</dbReference>
<dbReference type="Gene3D" id="1.10.8.60">
    <property type="match status" value="1"/>
</dbReference>
<dbReference type="InterPro" id="IPR025944">
    <property type="entry name" value="Sigma_54_int_dom_CS"/>
</dbReference>
<accession>A0A081BW25</accession>
<dbReference type="InterPro" id="IPR002197">
    <property type="entry name" value="HTH_Fis"/>
</dbReference>
<keyword evidence="8" id="KW-1185">Reference proteome</keyword>
<organism evidence="7">
    <name type="scientific">Vecturithrix granuli</name>
    <dbReference type="NCBI Taxonomy" id="1499967"/>
    <lineage>
        <taxon>Bacteria</taxon>
        <taxon>Candidatus Moduliflexota</taxon>
        <taxon>Candidatus Vecturitrichia</taxon>
        <taxon>Candidatus Vecturitrichales</taxon>
        <taxon>Candidatus Vecturitrichaceae</taxon>
        <taxon>Candidatus Vecturithrix</taxon>
    </lineage>
</organism>
<dbReference type="HOGENOM" id="CLU_000445_0_7_0"/>
<dbReference type="SUPFAM" id="SSF52540">
    <property type="entry name" value="P-loop containing nucleoside triphosphate hydrolases"/>
    <property type="match status" value="1"/>
</dbReference>
<keyword evidence="3" id="KW-0805">Transcription regulation</keyword>